<keyword evidence="6" id="KW-1185">Reference proteome</keyword>
<evidence type="ECO:0000256" key="2">
    <source>
        <dbReference type="ARBA" id="ARBA00023027"/>
    </source>
</evidence>
<dbReference type="OrthoDB" id="331544at2759"/>
<accession>A0A2I2F2S7</accession>
<dbReference type="GO" id="GO:0009225">
    <property type="term" value="P:nucleotide-sugar metabolic process"/>
    <property type="evidence" value="ECO:0007669"/>
    <property type="project" value="InterPro"/>
</dbReference>
<organism evidence="5 6">
    <name type="scientific">Aspergillus candidus</name>
    <dbReference type="NCBI Taxonomy" id="41067"/>
    <lineage>
        <taxon>Eukaryota</taxon>
        <taxon>Fungi</taxon>
        <taxon>Dikarya</taxon>
        <taxon>Ascomycota</taxon>
        <taxon>Pezizomycotina</taxon>
        <taxon>Eurotiomycetes</taxon>
        <taxon>Eurotiomycetidae</taxon>
        <taxon>Eurotiales</taxon>
        <taxon>Aspergillaceae</taxon>
        <taxon>Aspergillus</taxon>
        <taxon>Aspergillus subgen. Circumdati</taxon>
    </lineage>
</organism>
<protein>
    <recommendedName>
        <fullName evidence="4">NAD(P)-binding domain-containing protein</fullName>
    </recommendedName>
</protein>
<dbReference type="Pfam" id="PF16363">
    <property type="entry name" value="GDP_Man_Dehyd"/>
    <property type="match status" value="1"/>
</dbReference>
<dbReference type="Gene3D" id="3.40.50.720">
    <property type="entry name" value="NAD(P)-binding Rossmann-like Domain"/>
    <property type="match status" value="1"/>
</dbReference>
<evidence type="ECO:0000313" key="6">
    <source>
        <dbReference type="Proteomes" id="UP000234585"/>
    </source>
</evidence>
<evidence type="ECO:0000313" key="5">
    <source>
        <dbReference type="EMBL" id="PLB34940.1"/>
    </source>
</evidence>
<dbReference type="RefSeq" id="XP_024668952.1">
    <property type="nucleotide sequence ID" value="XM_024815425.1"/>
</dbReference>
<keyword evidence="2" id="KW-0520">NAD</keyword>
<dbReference type="GO" id="GO:0008460">
    <property type="term" value="F:dTDP-glucose 4,6-dehydratase activity"/>
    <property type="evidence" value="ECO:0007669"/>
    <property type="project" value="InterPro"/>
</dbReference>
<evidence type="ECO:0000259" key="4">
    <source>
        <dbReference type="Pfam" id="PF16363"/>
    </source>
</evidence>
<sequence>MLMREDQSSSNGYHPAETNRVEAATSDFLEGVRTILVTGAAGFIGGWFVRRLIQTYGDRYVVVCFDNLGYCASVDNFRAVQHLPNFHFVKGDVCSLPDVDSALRKYAIDGIVHFAARSHVDASFDDPLSFTRTNVIGTQTLLEAARQIGSIRRFVHVSTDEVYGENDASGPRGLSAFTEDDTLRPTNPYSASKAAAEMIVQAYRKSFHMPVMITRCNNVFGPYQYPEKLIPKLIMHLRRGQKMPIHGDGQCARAFVFAADAAEALDMIFHRGEEGETYNISSETQLRVREVAEKILEVMYGDCHQDIEEWIVSVPDRPFNDSMYWTDDSKLRALGWVQKTGFDDALEATIEWFCRESDGFWPELRGMQCQSGSMTQ</sequence>
<dbReference type="STRING" id="41067.A0A2I2F2S7"/>
<keyword evidence="3" id="KW-0456">Lyase</keyword>
<name>A0A2I2F2S7_ASPCN</name>
<dbReference type="SUPFAM" id="SSF51735">
    <property type="entry name" value="NAD(P)-binding Rossmann-fold domains"/>
    <property type="match status" value="1"/>
</dbReference>
<evidence type="ECO:0000256" key="1">
    <source>
        <dbReference type="ARBA" id="ARBA00001911"/>
    </source>
</evidence>
<dbReference type="InterPro" id="IPR005888">
    <property type="entry name" value="dTDP_Gluc_deHydtase"/>
</dbReference>
<dbReference type="Proteomes" id="UP000234585">
    <property type="component" value="Unassembled WGS sequence"/>
</dbReference>
<comment type="cofactor">
    <cofactor evidence="1">
        <name>NAD(+)</name>
        <dbReference type="ChEBI" id="CHEBI:57540"/>
    </cofactor>
</comment>
<dbReference type="InterPro" id="IPR016040">
    <property type="entry name" value="NAD(P)-bd_dom"/>
</dbReference>
<dbReference type="AlphaFoldDB" id="A0A2I2F2S7"/>
<proteinExistence type="predicted"/>
<dbReference type="InterPro" id="IPR036291">
    <property type="entry name" value="NAD(P)-bd_dom_sf"/>
</dbReference>
<dbReference type="FunFam" id="3.40.50.720:FF:000304">
    <property type="entry name" value="UDP-glucose 4,6-dehydratase"/>
    <property type="match status" value="1"/>
</dbReference>
<reference evidence="5 6" key="1">
    <citation type="submission" date="2017-12" db="EMBL/GenBank/DDBJ databases">
        <authorList>
            <consortium name="DOE Joint Genome Institute"/>
            <person name="Haridas S."/>
            <person name="Kjaerbolling I."/>
            <person name="Vesth T.C."/>
            <person name="Frisvad J.C."/>
            <person name="Nybo J.L."/>
            <person name="Theobald S."/>
            <person name="Kuo A."/>
            <person name="Bowyer P."/>
            <person name="Matsuda Y."/>
            <person name="Mondo S."/>
            <person name="Lyhne E.K."/>
            <person name="Kogle M.E."/>
            <person name="Clum A."/>
            <person name="Lipzen A."/>
            <person name="Salamov A."/>
            <person name="Ngan C.Y."/>
            <person name="Daum C."/>
            <person name="Chiniquy J."/>
            <person name="Barry K."/>
            <person name="LaButti K."/>
            <person name="Simmons B.A."/>
            <person name="Magnuson J.K."/>
            <person name="Mortensen U.H."/>
            <person name="Larsen T.O."/>
            <person name="Grigoriev I.V."/>
            <person name="Baker S.E."/>
            <person name="Andersen M.R."/>
            <person name="Nordberg H.P."/>
            <person name="Cantor M.N."/>
            <person name="Hua S.X."/>
        </authorList>
    </citation>
    <scope>NUCLEOTIDE SEQUENCE [LARGE SCALE GENOMIC DNA]</scope>
    <source>
        <strain evidence="5 6">CBS 102.13</strain>
    </source>
</reference>
<dbReference type="GeneID" id="36522585"/>
<dbReference type="Gene3D" id="3.90.25.10">
    <property type="entry name" value="UDP-galactose 4-epimerase, domain 1"/>
    <property type="match status" value="1"/>
</dbReference>
<dbReference type="CDD" id="cd05246">
    <property type="entry name" value="dTDP_GD_SDR_e"/>
    <property type="match status" value="1"/>
</dbReference>
<feature type="domain" description="NAD(P)-binding" evidence="4">
    <location>
        <begin position="36"/>
        <end position="347"/>
    </location>
</feature>
<gene>
    <name evidence="5" type="ORF">BDW47DRAFT_119966</name>
</gene>
<dbReference type="EMBL" id="KZ559170">
    <property type="protein sequence ID" value="PLB34940.1"/>
    <property type="molecule type" value="Genomic_DNA"/>
</dbReference>
<evidence type="ECO:0000256" key="3">
    <source>
        <dbReference type="ARBA" id="ARBA00023239"/>
    </source>
</evidence>
<dbReference type="PANTHER" id="PTHR43000">
    <property type="entry name" value="DTDP-D-GLUCOSE 4,6-DEHYDRATASE-RELATED"/>
    <property type="match status" value="1"/>
</dbReference>